<dbReference type="InterPro" id="IPR022532">
    <property type="entry name" value="DUF3696"/>
</dbReference>
<evidence type="ECO:0008006" key="5">
    <source>
        <dbReference type="Google" id="ProtNLM"/>
    </source>
</evidence>
<protein>
    <recommendedName>
        <fullName evidence="5">DUF3696 domain-containing protein</fullName>
    </recommendedName>
</protein>
<dbReference type="EMBL" id="PYHP01000099">
    <property type="protein sequence ID" value="PUA34794.1"/>
    <property type="molecule type" value="Genomic_DNA"/>
</dbReference>
<dbReference type="Gene3D" id="3.40.50.300">
    <property type="entry name" value="P-loop containing nucleotide triphosphate hydrolases"/>
    <property type="match status" value="1"/>
</dbReference>
<dbReference type="InterPro" id="IPR014592">
    <property type="entry name" value="P-loop_UCP034888"/>
</dbReference>
<name>A0A2T6FSA5_9BACL</name>
<feature type="domain" description="Endonuclease GajA/Old nuclease/RecF-like AAA" evidence="2">
    <location>
        <begin position="1"/>
        <end position="372"/>
    </location>
</feature>
<dbReference type="PIRSF" id="PIRSF034888">
    <property type="entry name" value="P-loop_UCP034888"/>
    <property type="match status" value="1"/>
</dbReference>
<sequence>MISKFVIKDFKGYEGYNNFEFPGLTVVSGTNNSGKSSLLQAIYLTTQNRSEDYTVLSLNEQLNLGKFSDVLFKEKSLDDSIEFSVRFSPALLSKHGFKDLELTFVYRSSSRFVHLPVSQNPILYSIEANYILVPNTENDVQTLSFCLLDEENNVYYQVNSPKDSGYVKLKGIVPDPVIFDSQERESQKLCSNEYGSIRELLELLSSSGKIKYIKAFRLEKLGGMNNLVSSQIGLSGEYTAEIIHSNWDNNSVHFELDDQVYNSFADIFDAWIKKILGSSYTVTCDFIEDHYKILVEDAGGRKFTLNQVGFGISQILPILTLILSSRPGDMLLIENPEVHLHPKLQGILGDLCIFAIKHDRRLVIETHSEHIINRIRLNIKLTPKLLDLVNIYFFDKKEDVSTYEEIVITKDGKLEYWPENFFDQTYYDMLGLIK</sequence>
<feature type="domain" description="DUF3696" evidence="1">
    <location>
        <begin position="389"/>
        <end position="429"/>
    </location>
</feature>
<evidence type="ECO:0000313" key="4">
    <source>
        <dbReference type="Proteomes" id="UP000244184"/>
    </source>
</evidence>
<dbReference type="PANTHER" id="PTHR43581:SF2">
    <property type="entry name" value="EXCINUCLEASE ATPASE SUBUNIT"/>
    <property type="match status" value="1"/>
</dbReference>
<dbReference type="AlphaFoldDB" id="A0A2T6FSA5"/>
<reference evidence="3 4" key="1">
    <citation type="submission" date="2018-03" db="EMBL/GenBank/DDBJ databases">
        <title>Genome sequence of Paenibacillus elgii strain AC13 an antimicrobial compound producing bacteria.</title>
        <authorList>
            <person name="Kurokawa A.S."/>
            <person name="Araujo J.F."/>
            <person name="Costa R.A."/>
            <person name="Ortega D.B."/>
            <person name="Pires A.S."/>
            <person name="Pappas G.J.Jr."/>
            <person name="Franco O.L."/>
            <person name="Barreto C."/>
            <person name="Magalhaes B.S."/>
            <person name="Kruger R.H."/>
        </authorList>
    </citation>
    <scope>NUCLEOTIDE SEQUENCE [LARGE SCALE GENOMIC DNA]</scope>
    <source>
        <strain evidence="3 4">AC13</strain>
    </source>
</reference>
<comment type="caution">
    <text evidence="3">The sequence shown here is derived from an EMBL/GenBank/DDBJ whole genome shotgun (WGS) entry which is preliminary data.</text>
</comment>
<evidence type="ECO:0000313" key="3">
    <source>
        <dbReference type="EMBL" id="PUA34794.1"/>
    </source>
</evidence>
<proteinExistence type="predicted"/>
<accession>A0A2T6FSA5</accession>
<dbReference type="Pfam" id="PF12476">
    <property type="entry name" value="DUF3696"/>
    <property type="match status" value="1"/>
</dbReference>
<gene>
    <name evidence="3" type="ORF">C8Z91_33505</name>
</gene>
<evidence type="ECO:0000259" key="1">
    <source>
        <dbReference type="Pfam" id="PF12476"/>
    </source>
</evidence>
<dbReference type="InterPro" id="IPR051396">
    <property type="entry name" value="Bact_Antivir_Def_Nuclease"/>
</dbReference>
<dbReference type="RefSeq" id="WP_108535002.1">
    <property type="nucleotide sequence ID" value="NZ_PYHP01000099.1"/>
</dbReference>
<evidence type="ECO:0000259" key="2">
    <source>
        <dbReference type="Pfam" id="PF13175"/>
    </source>
</evidence>
<dbReference type="Proteomes" id="UP000244184">
    <property type="component" value="Unassembled WGS sequence"/>
</dbReference>
<dbReference type="InterPro" id="IPR041685">
    <property type="entry name" value="AAA_GajA/Old/RecF-like"/>
</dbReference>
<dbReference type="SUPFAM" id="SSF52540">
    <property type="entry name" value="P-loop containing nucleoside triphosphate hydrolases"/>
    <property type="match status" value="1"/>
</dbReference>
<organism evidence="3 4">
    <name type="scientific">Paenibacillus elgii</name>
    <dbReference type="NCBI Taxonomy" id="189691"/>
    <lineage>
        <taxon>Bacteria</taxon>
        <taxon>Bacillati</taxon>
        <taxon>Bacillota</taxon>
        <taxon>Bacilli</taxon>
        <taxon>Bacillales</taxon>
        <taxon>Paenibacillaceae</taxon>
        <taxon>Paenibacillus</taxon>
    </lineage>
</organism>
<dbReference type="PANTHER" id="PTHR43581">
    <property type="entry name" value="ATP/GTP PHOSPHATASE"/>
    <property type="match status" value="1"/>
</dbReference>
<dbReference type="InterPro" id="IPR027417">
    <property type="entry name" value="P-loop_NTPase"/>
</dbReference>
<dbReference type="Pfam" id="PF13175">
    <property type="entry name" value="AAA_15"/>
    <property type="match status" value="1"/>
</dbReference>